<dbReference type="Pfam" id="PF00005">
    <property type="entry name" value="ABC_tran"/>
    <property type="match status" value="1"/>
</dbReference>
<keyword evidence="1" id="KW-0547">Nucleotide-binding</keyword>
<dbReference type="OrthoDB" id="6593433at2759"/>
<sequence length="278" mass="31188">MSYFEAKGISKRVHPEKPGYLFHNASLTVSQGELVAITGPSGIGKTTFLKCLADLIIYEEGECLLQQESRKSFTASNWRARVTYIPQRPPAMPGTPLEFLDRVKQLKAQAARVTQFDDPIKIGLEWNLSEHLWYEEWSTLSGGEMQRMQLALGLSLKPDVVLLDEPTSALDAATTLLVEETLKKYTVIMVTHSQEQAFRIATSQLQFHPPEHPGTPARTEQRDVEGSRRGFDWQDAWYSAQSGRETPRSTKSGKTNGTNGKKAQDGRLAEILVQERVQ</sequence>
<dbReference type="SUPFAM" id="SSF52540">
    <property type="entry name" value="P-loop containing nucleoside triphosphate hydrolases"/>
    <property type="match status" value="1"/>
</dbReference>
<dbReference type="SMART" id="SM00382">
    <property type="entry name" value="AAA"/>
    <property type="match status" value="1"/>
</dbReference>
<evidence type="ECO:0000256" key="2">
    <source>
        <dbReference type="ARBA" id="ARBA00022840"/>
    </source>
</evidence>
<dbReference type="PROSITE" id="PS50893">
    <property type="entry name" value="ABC_TRANSPORTER_2"/>
    <property type="match status" value="1"/>
</dbReference>
<dbReference type="GO" id="GO:0016887">
    <property type="term" value="F:ATP hydrolysis activity"/>
    <property type="evidence" value="ECO:0007669"/>
    <property type="project" value="InterPro"/>
</dbReference>
<dbReference type="GO" id="GO:0005524">
    <property type="term" value="F:ATP binding"/>
    <property type="evidence" value="ECO:0007669"/>
    <property type="project" value="UniProtKB-KW"/>
</dbReference>
<reference evidence="5 6" key="1">
    <citation type="journal article" date="2017" name="Mycologia">
        <title>Bifiguratus adelaidae, gen. et sp. nov., a new member of Mucoromycotina in endophytic and soil-dwelling habitats.</title>
        <authorList>
            <person name="Torres-Cruz T.J."/>
            <person name="Billingsley Tobias T.L."/>
            <person name="Almatruk M."/>
            <person name="Hesse C."/>
            <person name="Kuske C.R."/>
            <person name="Desiro A."/>
            <person name="Benucci G.M."/>
            <person name="Bonito G."/>
            <person name="Stajich J.E."/>
            <person name="Dunlap C."/>
            <person name="Arnold A.E."/>
            <person name="Porras-Alfaro A."/>
        </authorList>
    </citation>
    <scope>NUCLEOTIDE SEQUENCE [LARGE SCALE GENOMIC DNA]</scope>
    <source>
        <strain evidence="5 6">AZ0501</strain>
    </source>
</reference>
<keyword evidence="6" id="KW-1185">Reference proteome</keyword>
<feature type="compositionally biased region" description="Basic and acidic residues" evidence="3">
    <location>
        <begin position="219"/>
        <end position="232"/>
    </location>
</feature>
<dbReference type="AlphaFoldDB" id="A0A261XYP2"/>
<name>A0A261XYP2_9FUNG</name>
<feature type="compositionally biased region" description="Low complexity" evidence="3">
    <location>
        <begin position="249"/>
        <end position="261"/>
    </location>
</feature>
<proteinExistence type="predicted"/>
<dbReference type="PANTHER" id="PTHR43119">
    <property type="entry name" value="ABC TRANSPORT PROTEIN ATP-BINDING COMPONENT-RELATED"/>
    <property type="match status" value="1"/>
</dbReference>
<feature type="region of interest" description="Disordered" evidence="3">
    <location>
        <begin position="207"/>
        <end position="278"/>
    </location>
</feature>
<accession>A0A261XYP2</accession>
<gene>
    <name evidence="5" type="ORF">BZG36_02980</name>
</gene>
<organism evidence="5 6">
    <name type="scientific">Bifiguratus adelaidae</name>
    <dbReference type="NCBI Taxonomy" id="1938954"/>
    <lineage>
        <taxon>Eukaryota</taxon>
        <taxon>Fungi</taxon>
        <taxon>Fungi incertae sedis</taxon>
        <taxon>Mucoromycota</taxon>
        <taxon>Mucoromycotina</taxon>
        <taxon>Endogonomycetes</taxon>
        <taxon>Endogonales</taxon>
        <taxon>Endogonales incertae sedis</taxon>
        <taxon>Bifiguratus</taxon>
    </lineage>
</organism>
<evidence type="ECO:0000313" key="6">
    <source>
        <dbReference type="Proteomes" id="UP000242875"/>
    </source>
</evidence>
<dbReference type="InterPro" id="IPR027417">
    <property type="entry name" value="P-loop_NTPase"/>
</dbReference>
<dbReference type="EMBL" id="MVBO01000089">
    <property type="protein sequence ID" value="OZJ03364.1"/>
    <property type="molecule type" value="Genomic_DNA"/>
</dbReference>
<evidence type="ECO:0000256" key="1">
    <source>
        <dbReference type="ARBA" id="ARBA00022741"/>
    </source>
</evidence>
<comment type="caution">
    <text evidence="5">The sequence shown here is derived from an EMBL/GenBank/DDBJ whole genome shotgun (WGS) entry which is preliminary data.</text>
</comment>
<keyword evidence="2" id="KW-0067">ATP-binding</keyword>
<evidence type="ECO:0000313" key="5">
    <source>
        <dbReference type="EMBL" id="OZJ03364.1"/>
    </source>
</evidence>
<feature type="domain" description="ABC transporter" evidence="4">
    <location>
        <begin position="4"/>
        <end position="234"/>
    </location>
</feature>
<dbReference type="PANTHER" id="PTHR43119:SF1">
    <property type="entry name" value="ABC TRANSPORTER DOMAIN-CONTAINING PROTEIN"/>
    <property type="match status" value="1"/>
</dbReference>
<dbReference type="InterPro" id="IPR017871">
    <property type="entry name" value="ABC_transporter-like_CS"/>
</dbReference>
<dbReference type="Gene3D" id="3.40.50.300">
    <property type="entry name" value="P-loop containing nucleotide triphosphate hydrolases"/>
    <property type="match status" value="1"/>
</dbReference>
<evidence type="ECO:0000256" key="3">
    <source>
        <dbReference type="SAM" id="MobiDB-lite"/>
    </source>
</evidence>
<evidence type="ECO:0000259" key="4">
    <source>
        <dbReference type="PROSITE" id="PS50893"/>
    </source>
</evidence>
<dbReference type="InterPro" id="IPR003593">
    <property type="entry name" value="AAA+_ATPase"/>
</dbReference>
<protein>
    <recommendedName>
        <fullName evidence="4">ABC transporter domain-containing protein</fullName>
    </recommendedName>
</protein>
<dbReference type="PROSITE" id="PS00211">
    <property type="entry name" value="ABC_TRANSPORTER_1"/>
    <property type="match status" value="1"/>
</dbReference>
<dbReference type="Proteomes" id="UP000242875">
    <property type="component" value="Unassembled WGS sequence"/>
</dbReference>
<dbReference type="InterPro" id="IPR003439">
    <property type="entry name" value="ABC_transporter-like_ATP-bd"/>
</dbReference>